<gene>
    <name evidence="1" type="ORF">JOE21_001962</name>
</gene>
<evidence type="ECO:0000313" key="2">
    <source>
        <dbReference type="Proteomes" id="UP001185012"/>
    </source>
</evidence>
<sequence>MQQIGKERFFYSMKNKPIICNEPPTTLISMDSDRYHCCWRECGGRFLSEPIRLGEGSYTFTWSLEAVEENPFFQAELQDPNGNPVTLLPPGDDGDGVGHHTVTVTIETALAYRLYIVARNVIWEMGVLRLPQSPR</sequence>
<comment type="caution">
    <text evidence="1">The sequence shown here is derived from an EMBL/GenBank/DDBJ whole genome shotgun (WGS) entry which is preliminary data.</text>
</comment>
<reference evidence="1 2" key="1">
    <citation type="submission" date="2023-07" db="EMBL/GenBank/DDBJ databases">
        <title>Genomic Encyclopedia of Type Strains, Phase IV (KMG-IV): sequencing the most valuable type-strain genomes for metagenomic binning, comparative biology and taxonomic classification.</title>
        <authorList>
            <person name="Goeker M."/>
        </authorList>
    </citation>
    <scope>NUCLEOTIDE SEQUENCE [LARGE SCALE GENOMIC DNA]</scope>
    <source>
        <strain evidence="1 2">DSM 45903</strain>
    </source>
</reference>
<proteinExistence type="predicted"/>
<keyword evidence="2" id="KW-1185">Reference proteome</keyword>
<dbReference type="RefSeq" id="WP_309865226.1">
    <property type="nucleotide sequence ID" value="NZ_JAVDQG010000004.1"/>
</dbReference>
<accession>A0ABU1IMF9</accession>
<name>A0ABU1IMF9_9BACL</name>
<dbReference type="Proteomes" id="UP001185012">
    <property type="component" value="Unassembled WGS sequence"/>
</dbReference>
<dbReference type="EMBL" id="JAVDQG010000004">
    <property type="protein sequence ID" value="MDR6225956.1"/>
    <property type="molecule type" value="Genomic_DNA"/>
</dbReference>
<evidence type="ECO:0000313" key="1">
    <source>
        <dbReference type="EMBL" id="MDR6225956.1"/>
    </source>
</evidence>
<organism evidence="1 2">
    <name type="scientific">Desmospora profundinema</name>
    <dbReference type="NCBI Taxonomy" id="1571184"/>
    <lineage>
        <taxon>Bacteria</taxon>
        <taxon>Bacillati</taxon>
        <taxon>Bacillota</taxon>
        <taxon>Bacilli</taxon>
        <taxon>Bacillales</taxon>
        <taxon>Thermoactinomycetaceae</taxon>
        <taxon>Desmospora</taxon>
    </lineage>
</organism>
<protein>
    <submittedName>
        <fullName evidence="1">Uncharacterized protein</fullName>
    </submittedName>
</protein>